<dbReference type="InterPro" id="IPR051468">
    <property type="entry name" value="Fungal_SecMetab_SDRs"/>
</dbReference>
<evidence type="ECO:0000313" key="5">
    <source>
        <dbReference type="Proteomes" id="UP000176429"/>
    </source>
</evidence>
<dbReference type="PANTHER" id="PTHR43544">
    <property type="entry name" value="SHORT-CHAIN DEHYDROGENASE/REDUCTASE"/>
    <property type="match status" value="1"/>
</dbReference>
<proteinExistence type="inferred from homology"/>
<keyword evidence="1" id="KW-0521">NADP</keyword>
<name>A0A1G2P2W9_9BACT</name>
<dbReference type="InterPro" id="IPR036291">
    <property type="entry name" value="NAD(P)-bd_dom_sf"/>
</dbReference>
<evidence type="ECO:0000256" key="1">
    <source>
        <dbReference type="ARBA" id="ARBA00022857"/>
    </source>
</evidence>
<accession>A0A1G2P2W9</accession>
<dbReference type="AlphaFoldDB" id="A0A1G2P2W9"/>
<evidence type="ECO:0000256" key="2">
    <source>
        <dbReference type="ARBA" id="ARBA00023002"/>
    </source>
</evidence>
<evidence type="ECO:0000313" key="4">
    <source>
        <dbReference type="EMBL" id="OHA42623.1"/>
    </source>
</evidence>
<dbReference type="EMBL" id="MHSH01000002">
    <property type="protein sequence ID" value="OHA42623.1"/>
    <property type="molecule type" value="Genomic_DNA"/>
</dbReference>
<dbReference type="SUPFAM" id="SSF51735">
    <property type="entry name" value="NAD(P)-binding Rossmann-fold domains"/>
    <property type="match status" value="1"/>
</dbReference>
<dbReference type="InterPro" id="IPR002347">
    <property type="entry name" value="SDR_fam"/>
</dbReference>
<evidence type="ECO:0000256" key="3">
    <source>
        <dbReference type="RuleBase" id="RU000363"/>
    </source>
</evidence>
<sequence length="226" mass="24542">MNVIITGVGKGVGLALAKKFLAEGFLVCGSFYENKPDFSDDNFFGFPLDLGSEKSRDEAVAELKKRSIKFDILINNAGVLLDDEETSVVLDKLRKTLGVNLIGAIDFTEKVLPLLSDTAHIVNVSSTAGSLGEMKNFIHSHAPFRYPAYKISKTALNMYTCTLALRMSREKPGVVVSSVHPGWVKTDMGGEDADMSPSQAADGIYNTAISRPESGGFWFGGERVPW</sequence>
<dbReference type="PRINTS" id="PR00080">
    <property type="entry name" value="SDRFAMILY"/>
</dbReference>
<dbReference type="Proteomes" id="UP000176429">
    <property type="component" value="Unassembled WGS sequence"/>
</dbReference>
<comment type="similarity">
    <text evidence="3">Belongs to the short-chain dehydrogenases/reductases (SDR) family.</text>
</comment>
<organism evidence="4 5">
    <name type="scientific">Candidatus Taylorbacteria bacterium RIFCSPLOWO2_02_FULL_46_40</name>
    <dbReference type="NCBI Taxonomy" id="1802329"/>
    <lineage>
        <taxon>Bacteria</taxon>
        <taxon>Candidatus Tayloriibacteriota</taxon>
    </lineage>
</organism>
<dbReference type="GO" id="GO:0005737">
    <property type="term" value="C:cytoplasm"/>
    <property type="evidence" value="ECO:0007669"/>
    <property type="project" value="TreeGrafter"/>
</dbReference>
<dbReference type="PANTHER" id="PTHR43544:SF7">
    <property type="entry name" value="NADB-LER2"/>
    <property type="match status" value="1"/>
</dbReference>
<keyword evidence="2" id="KW-0560">Oxidoreductase</keyword>
<reference evidence="4 5" key="1">
    <citation type="journal article" date="2016" name="Nat. Commun.">
        <title>Thousands of microbial genomes shed light on interconnected biogeochemical processes in an aquifer system.</title>
        <authorList>
            <person name="Anantharaman K."/>
            <person name="Brown C.T."/>
            <person name="Hug L.A."/>
            <person name="Sharon I."/>
            <person name="Castelle C.J."/>
            <person name="Probst A.J."/>
            <person name="Thomas B.C."/>
            <person name="Singh A."/>
            <person name="Wilkins M.J."/>
            <person name="Karaoz U."/>
            <person name="Brodie E.L."/>
            <person name="Williams K.H."/>
            <person name="Hubbard S.S."/>
            <person name="Banfield J.F."/>
        </authorList>
    </citation>
    <scope>NUCLEOTIDE SEQUENCE [LARGE SCALE GENOMIC DNA]</scope>
</reference>
<evidence type="ECO:0008006" key="6">
    <source>
        <dbReference type="Google" id="ProtNLM"/>
    </source>
</evidence>
<protein>
    <recommendedName>
        <fullName evidence="6">Short-chain dehydrogenase</fullName>
    </recommendedName>
</protein>
<comment type="caution">
    <text evidence="4">The sequence shown here is derived from an EMBL/GenBank/DDBJ whole genome shotgun (WGS) entry which is preliminary data.</text>
</comment>
<dbReference type="GO" id="GO:0016491">
    <property type="term" value="F:oxidoreductase activity"/>
    <property type="evidence" value="ECO:0007669"/>
    <property type="project" value="UniProtKB-KW"/>
</dbReference>
<dbReference type="Pfam" id="PF00106">
    <property type="entry name" value="adh_short"/>
    <property type="match status" value="1"/>
</dbReference>
<gene>
    <name evidence="4" type="ORF">A3H68_02265</name>
</gene>
<dbReference type="Gene3D" id="3.40.50.720">
    <property type="entry name" value="NAD(P)-binding Rossmann-like Domain"/>
    <property type="match status" value="1"/>
</dbReference>
<dbReference type="PRINTS" id="PR00081">
    <property type="entry name" value="GDHRDH"/>
</dbReference>